<name>A0A2T0GW16_ACTMO</name>
<dbReference type="AlphaFoldDB" id="A0A2T0GW16"/>
<evidence type="ECO:0000256" key="1">
    <source>
        <dbReference type="SAM" id="Phobius"/>
    </source>
</evidence>
<dbReference type="RefSeq" id="WP_106113818.1">
    <property type="nucleotide sequence ID" value="NZ_PVSR01000016.1"/>
</dbReference>
<dbReference type="InParanoid" id="A0A2T0GW16"/>
<comment type="caution">
    <text evidence="2">The sequence shown here is derived from an EMBL/GenBank/DDBJ whole genome shotgun (WGS) entry which is preliminary data.</text>
</comment>
<sequence>MNDSATTTTVSTGTAGASPWKAGFFTTPRAGARRHAVGAVSGLLAALFLLLSGLLVREGFLFWWNVCGSAAIALSVVAEHVLWRRRRRVESRNSAPED</sequence>
<keyword evidence="3" id="KW-1185">Reference proteome</keyword>
<accession>A0A2T0GW16</accession>
<protein>
    <recommendedName>
        <fullName evidence="4">DUF2530 domain-containing protein</fullName>
    </recommendedName>
</protein>
<keyword evidence="1" id="KW-1133">Transmembrane helix</keyword>
<dbReference type="STRING" id="1050202.GCA_000384035_03568"/>
<evidence type="ECO:0000313" key="2">
    <source>
        <dbReference type="EMBL" id="PRW63299.1"/>
    </source>
</evidence>
<keyword evidence="1" id="KW-0812">Transmembrane</keyword>
<feature type="transmembrane region" description="Helical" evidence="1">
    <location>
        <begin position="36"/>
        <end position="56"/>
    </location>
</feature>
<evidence type="ECO:0008006" key="4">
    <source>
        <dbReference type="Google" id="ProtNLM"/>
    </source>
</evidence>
<dbReference type="EMBL" id="PVSR01000016">
    <property type="protein sequence ID" value="PRW63299.1"/>
    <property type="molecule type" value="Genomic_DNA"/>
</dbReference>
<gene>
    <name evidence="2" type="ORF">CEP50_10795</name>
</gene>
<organism evidence="2 3">
    <name type="scientific">Actinopolyspora mortivallis</name>
    <dbReference type="NCBI Taxonomy" id="33906"/>
    <lineage>
        <taxon>Bacteria</taxon>
        <taxon>Bacillati</taxon>
        <taxon>Actinomycetota</taxon>
        <taxon>Actinomycetes</taxon>
        <taxon>Actinopolysporales</taxon>
        <taxon>Actinopolysporaceae</taxon>
        <taxon>Actinopolyspora</taxon>
    </lineage>
</organism>
<reference evidence="2 3" key="1">
    <citation type="submission" date="2018-03" db="EMBL/GenBank/DDBJ databases">
        <title>Actinopolyspora mortivallis from Sahara, screening for active biomolecules.</title>
        <authorList>
            <person name="Selama O."/>
            <person name="Wellington E.M.H."/>
            <person name="Hacene H."/>
        </authorList>
    </citation>
    <scope>NUCLEOTIDE SEQUENCE [LARGE SCALE GENOMIC DNA]</scope>
    <source>
        <strain evidence="2 3">M5A</strain>
    </source>
</reference>
<dbReference type="Proteomes" id="UP000239352">
    <property type="component" value="Unassembled WGS sequence"/>
</dbReference>
<proteinExistence type="predicted"/>
<feature type="transmembrane region" description="Helical" evidence="1">
    <location>
        <begin position="62"/>
        <end position="83"/>
    </location>
</feature>
<keyword evidence="1" id="KW-0472">Membrane</keyword>
<evidence type="ECO:0000313" key="3">
    <source>
        <dbReference type="Proteomes" id="UP000239352"/>
    </source>
</evidence>